<dbReference type="EMBL" id="JBFXLU010000451">
    <property type="protein sequence ID" value="KAL2826198.1"/>
    <property type="molecule type" value="Genomic_DNA"/>
</dbReference>
<sequence length="85" mass="9471">MVTLANSRSTVHTRGSQGRRYHSQLSTGQPLCLQDKFVDGQLVHRLDYDLTIIFGAQDGVLKFEARANGGVIGHPSIDFAKVFYY</sequence>
<protein>
    <submittedName>
        <fullName evidence="2">Uncharacterized protein</fullName>
    </submittedName>
</protein>
<name>A0ABR4IH46_9EURO</name>
<gene>
    <name evidence="2" type="ORF">BJY01DRAFT_150276</name>
</gene>
<proteinExistence type="predicted"/>
<accession>A0ABR4IH46</accession>
<feature type="compositionally biased region" description="Polar residues" evidence="1">
    <location>
        <begin position="1"/>
        <end position="16"/>
    </location>
</feature>
<evidence type="ECO:0000256" key="1">
    <source>
        <dbReference type="SAM" id="MobiDB-lite"/>
    </source>
</evidence>
<dbReference type="Proteomes" id="UP001610446">
    <property type="component" value="Unassembled WGS sequence"/>
</dbReference>
<reference evidence="2 3" key="1">
    <citation type="submission" date="2024-07" db="EMBL/GenBank/DDBJ databases">
        <title>Section-level genome sequencing and comparative genomics of Aspergillus sections Usti and Cavernicolus.</title>
        <authorList>
            <consortium name="Lawrence Berkeley National Laboratory"/>
            <person name="Nybo J.L."/>
            <person name="Vesth T.C."/>
            <person name="Theobald S."/>
            <person name="Frisvad J.C."/>
            <person name="Larsen T.O."/>
            <person name="Kjaerboelling I."/>
            <person name="Rothschild-Mancinelli K."/>
            <person name="Lyhne E.K."/>
            <person name="Kogle M.E."/>
            <person name="Barry K."/>
            <person name="Clum A."/>
            <person name="Na H."/>
            <person name="Ledsgaard L."/>
            <person name="Lin J."/>
            <person name="Lipzen A."/>
            <person name="Kuo A."/>
            <person name="Riley R."/>
            <person name="Mondo S."/>
            <person name="Labutti K."/>
            <person name="Haridas S."/>
            <person name="Pangalinan J."/>
            <person name="Salamov A.A."/>
            <person name="Simmons B.A."/>
            <person name="Magnuson J.K."/>
            <person name="Chen J."/>
            <person name="Drula E."/>
            <person name="Henrissat B."/>
            <person name="Wiebenga A."/>
            <person name="Lubbers R.J."/>
            <person name="Gomes A.C."/>
            <person name="Makela M.R."/>
            <person name="Stajich J."/>
            <person name="Grigoriev I.V."/>
            <person name="Mortensen U.H."/>
            <person name="De Vries R.P."/>
            <person name="Baker S.E."/>
            <person name="Andersen M.R."/>
        </authorList>
    </citation>
    <scope>NUCLEOTIDE SEQUENCE [LARGE SCALE GENOMIC DNA]</scope>
    <source>
        <strain evidence="2 3">CBS 123904</strain>
    </source>
</reference>
<comment type="caution">
    <text evidence="2">The sequence shown here is derived from an EMBL/GenBank/DDBJ whole genome shotgun (WGS) entry which is preliminary data.</text>
</comment>
<evidence type="ECO:0000313" key="2">
    <source>
        <dbReference type="EMBL" id="KAL2826198.1"/>
    </source>
</evidence>
<keyword evidence="3" id="KW-1185">Reference proteome</keyword>
<organism evidence="2 3">
    <name type="scientific">Aspergillus pseudoustus</name>
    <dbReference type="NCBI Taxonomy" id="1810923"/>
    <lineage>
        <taxon>Eukaryota</taxon>
        <taxon>Fungi</taxon>
        <taxon>Dikarya</taxon>
        <taxon>Ascomycota</taxon>
        <taxon>Pezizomycotina</taxon>
        <taxon>Eurotiomycetes</taxon>
        <taxon>Eurotiomycetidae</taxon>
        <taxon>Eurotiales</taxon>
        <taxon>Aspergillaceae</taxon>
        <taxon>Aspergillus</taxon>
        <taxon>Aspergillus subgen. Nidulantes</taxon>
    </lineage>
</organism>
<feature type="region of interest" description="Disordered" evidence="1">
    <location>
        <begin position="1"/>
        <end position="23"/>
    </location>
</feature>
<evidence type="ECO:0000313" key="3">
    <source>
        <dbReference type="Proteomes" id="UP001610446"/>
    </source>
</evidence>